<sequence>MGGMRTSVGVQIHGIPSFRTQQRMKETNDFYLSYESMMFSKKLSNSLDSSPIFSVCTQTPVDPSSSPPLMDIRTGFSDSNDIISGSSGIESPLLPSDVSALNRLSETLESILLEPANTFADAKIILSGGREVPVHRCILAKRSLFFKNKFCEKDHNVKLEMKELASDCEIGFDSLMSVLNYVYSGKIKGLPKDVCVCVDEECCHEACRPAVDFMVEVIYAFHVFQITEMVALWQRRLLDILDKASVDDILVVLSIANTCGKSCEELYLNASTF</sequence>
<comment type="caution">
    <text evidence="1">The sequence shown here is derived from an EMBL/GenBank/DDBJ whole genome shotgun (WGS) entry which is preliminary data.</text>
</comment>
<dbReference type="EMBL" id="CM042022">
    <property type="protein sequence ID" value="KAI3814477.1"/>
    <property type="molecule type" value="Genomic_DNA"/>
</dbReference>
<evidence type="ECO:0000313" key="2">
    <source>
        <dbReference type="Proteomes" id="UP001056120"/>
    </source>
</evidence>
<evidence type="ECO:0000313" key="1">
    <source>
        <dbReference type="EMBL" id="KAI3814477.1"/>
    </source>
</evidence>
<name>A0ACB9J2B4_9ASTR</name>
<dbReference type="Proteomes" id="UP001056120">
    <property type="component" value="Linkage Group LG05"/>
</dbReference>
<keyword evidence="2" id="KW-1185">Reference proteome</keyword>
<gene>
    <name evidence="1" type="ORF">L1987_14117</name>
</gene>
<protein>
    <submittedName>
        <fullName evidence="1">Uncharacterized protein</fullName>
    </submittedName>
</protein>
<reference evidence="2" key="1">
    <citation type="journal article" date="2022" name="Mol. Ecol. Resour.">
        <title>The genomes of chicory, endive, great burdock and yacon provide insights into Asteraceae palaeo-polyploidization history and plant inulin production.</title>
        <authorList>
            <person name="Fan W."/>
            <person name="Wang S."/>
            <person name="Wang H."/>
            <person name="Wang A."/>
            <person name="Jiang F."/>
            <person name="Liu H."/>
            <person name="Zhao H."/>
            <person name="Xu D."/>
            <person name="Zhang Y."/>
        </authorList>
    </citation>
    <scope>NUCLEOTIDE SEQUENCE [LARGE SCALE GENOMIC DNA]</scope>
    <source>
        <strain evidence="2">cv. Yunnan</strain>
    </source>
</reference>
<organism evidence="1 2">
    <name type="scientific">Smallanthus sonchifolius</name>
    <dbReference type="NCBI Taxonomy" id="185202"/>
    <lineage>
        <taxon>Eukaryota</taxon>
        <taxon>Viridiplantae</taxon>
        <taxon>Streptophyta</taxon>
        <taxon>Embryophyta</taxon>
        <taxon>Tracheophyta</taxon>
        <taxon>Spermatophyta</taxon>
        <taxon>Magnoliopsida</taxon>
        <taxon>eudicotyledons</taxon>
        <taxon>Gunneridae</taxon>
        <taxon>Pentapetalae</taxon>
        <taxon>asterids</taxon>
        <taxon>campanulids</taxon>
        <taxon>Asterales</taxon>
        <taxon>Asteraceae</taxon>
        <taxon>Asteroideae</taxon>
        <taxon>Heliantheae alliance</taxon>
        <taxon>Millerieae</taxon>
        <taxon>Smallanthus</taxon>
    </lineage>
</organism>
<accession>A0ACB9J2B4</accession>
<reference evidence="1 2" key="2">
    <citation type="journal article" date="2022" name="Mol. Ecol. Resour.">
        <title>The genomes of chicory, endive, great burdock and yacon provide insights into Asteraceae paleo-polyploidization history and plant inulin production.</title>
        <authorList>
            <person name="Fan W."/>
            <person name="Wang S."/>
            <person name="Wang H."/>
            <person name="Wang A."/>
            <person name="Jiang F."/>
            <person name="Liu H."/>
            <person name="Zhao H."/>
            <person name="Xu D."/>
            <person name="Zhang Y."/>
        </authorList>
    </citation>
    <scope>NUCLEOTIDE SEQUENCE [LARGE SCALE GENOMIC DNA]</scope>
    <source>
        <strain evidence="2">cv. Yunnan</strain>
        <tissue evidence="1">Leaves</tissue>
    </source>
</reference>
<proteinExistence type="predicted"/>